<proteinExistence type="predicted"/>
<reference evidence="2 3" key="1">
    <citation type="submission" date="2018-11" db="EMBL/GenBank/DDBJ databases">
        <authorList>
            <consortium name="Pathogen Informatics"/>
        </authorList>
    </citation>
    <scope>NUCLEOTIDE SEQUENCE [LARGE SCALE GENOMIC DNA]</scope>
</reference>
<dbReference type="Pfam" id="PF00188">
    <property type="entry name" value="CAP"/>
    <property type="match status" value="1"/>
</dbReference>
<accession>A0A3P6QP97</accession>
<dbReference type="InterPro" id="IPR014044">
    <property type="entry name" value="CAP_dom"/>
</dbReference>
<dbReference type="AlphaFoldDB" id="A0A3P6QP97"/>
<dbReference type="SUPFAM" id="SSF55797">
    <property type="entry name" value="PR-1-like"/>
    <property type="match status" value="1"/>
</dbReference>
<sequence>MPILKWDCQLEKVAEDAMANGTVKTDHLPYGALEGIQELSSFYVMDYEYEVDFEETLEKWWEAAGQMGDNKELDDEPNHFTTRFENFATMAYNKVTKIGCTSRRSPRQCLAVNVCILDAKIRFYQKIYE</sequence>
<dbReference type="Gene3D" id="3.40.33.10">
    <property type="entry name" value="CAP"/>
    <property type="match status" value="1"/>
</dbReference>
<organism evidence="2 3">
    <name type="scientific">Cylicostephanus goldi</name>
    <name type="common">Nematode worm</name>
    <dbReference type="NCBI Taxonomy" id="71465"/>
    <lineage>
        <taxon>Eukaryota</taxon>
        <taxon>Metazoa</taxon>
        <taxon>Ecdysozoa</taxon>
        <taxon>Nematoda</taxon>
        <taxon>Chromadorea</taxon>
        <taxon>Rhabditida</taxon>
        <taxon>Rhabditina</taxon>
        <taxon>Rhabditomorpha</taxon>
        <taxon>Strongyloidea</taxon>
        <taxon>Strongylidae</taxon>
        <taxon>Cylicostephanus</taxon>
    </lineage>
</organism>
<evidence type="ECO:0000259" key="1">
    <source>
        <dbReference type="Pfam" id="PF00188"/>
    </source>
</evidence>
<evidence type="ECO:0000313" key="2">
    <source>
        <dbReference type="EMBL" id="VDK52112.1"/>
    </source>
</evidence>
<evidence type="ECO:0000313" key="3">
    <source>
        <dbReference type="Proteomes" id="UP000271889"/>
    </source>
</evidence>
<feature type="domain" description="SCP" evidence="1">
    <location>
        <begin position="1"/>
        <end position="110"/>
    </location>
</feature>
<dbReference type="InterPro" id="IPR035940">
    <property type="entry name" value="CAP_sf"/>
</dbReference>
<dbReference type="OrthoDB" id="10410406at2759"/>
<dbReference type="Proteomes" id="UP000271889">
    <property type="component" value="Unassembled WGS sequence"/>
</dbReference>
<protein>
    <recommendedName>
        <fullName evidence="1">SCP domain-containing protein</fullName>
    </recommendedName>
</protein>
<dbReference type="EMBL" id="UYRV01004946">
    <property type="protein sequence ID" value="VDK52112.1"/>
    <property type="molecule type" value="Genomic_DNA"/>
</dbReference>
<keyword evidence="3" id="KW-1185">Reference proteome</keyword>
<name>A0A3P6QP97_CYLGO</name>
<gene>
    <name evidence="2" type="ORF">CGOC_LOCUS2253</name>
</gene>